<organism evidence="1 2">
    <name type="scientific">Shivajiella indica</name>
    <dbReference type="NCBI Taxonomy" id="872115"/>
    <lineage>
        <taxon>Bacteria</taxon>
        <taxon>Pseudomonadati</taxon>
        <taxon>Bacteroidota</taxon>
        <taxon>Cytophagia</taxon>
        <taxon>Cytophagales</taxon>
        <taxon>Cyclobacteriaceae</taxon>
        <taxon>Shivajiella</taxon>
    </lineage>
</organism>
<dbReference type="PANTHER" id="PTHR43975">
    <property type="entry name" value="ZGC:101858"/>
    <property type="match status" value="1"/>
</dbReference>
<dbReference type="InterPro" id="IPR002347">
    <property type="entry name" value="SDR_fam"/>
</dbReference>
<dbReference type="PRINTS" id="PR00081">
    <property type="entry name" value="GDHRDH"/>
</dbReference>
<dbReference type="InterPro" id="IPR020904">
    <property type="entry name" value="Sc_DH/Rdtase_CS"/>
</dbReference>
<name>A0ABW5B916_9BACT</name>
<accession>A0ABW5B916</accession>
<reference evidence="2" key="1">
    <citation type="journal article" date="2019" name="Int. J. Syst. Evol. Microbiol.">
        <title>The Global Catalogue of Microorganisms (GCM) 10K type strain sequencing project: providing services to taxonomists for standard genome sequencing and annotation.</title>
        <authorList>
            <consortium name="The Broad Institute Genomics Platform"/>
            <consortium name="The Broad Institute Genome Sequencing Center for Infectious Disease"/>
            <person name="Wu L."/>
            <person name="Ma J."/>
        </authorList>
    </citation>
    <scope>NUCLEOTIDE SEQUENCE [LARGE SCALE GENOMIC DNA]</scope>
    <source>
        <strain evidence="2">KCTC 19812</strain>
    </source>
</reference>
<gene>
    <name evidence="1" type="ORF">ACFSKV_09670</name>
</gene>
<dbReference type="PANTHER" id="PTHR43975:SF2">
    <property type="entry name" value="EG:BACR7A4.14 PROTEIN-RELATED"/>
    <property type="match status" value="1"/>
</dbReference>
<keyword evidence="1" id="KW-0560">Oxidoreductase</keyword>
<evidence type="ECO:0000313" key="2">
    <source>
        <dbReference type="Proteomes" id="UP001597414"/>
    </source>
</evidence>
<dbReference type="GO" id="GO:0016491">
    <property type="term" value="F:oxidoreductase activity"/>
    <property type="evidence" value="ECO:0007669"/>
    <property type="project" value="UniProtKB-KW"/>
</dbReference>
<dbReference type="EC" id="1.1.1.-" evidence="1"/>
<evidence type="ECO:0000313" key="1">
    <source>
        <dbReference type="EMBL" id="MFD2201836.1"/>
    </source>
</evidence>
<dbReference type="InterPro" id="IPR036291">
    <property type="entry name" value="NAD(P)-bd_dom_sf"/>
</dbReference>
<dbReference type="PRINTS" id="PR00080">
    <property type="entry name" value="SDRFAMILY"/>
</dbReference>
<dbReference type="RefSeq" id="WP_380801895.1">
    <property type="nucleotide sequence ID" value="NZ_JBHUIV010000016.1"/>
</dbReference>
<dbReference type="EMBL" id="JBHUIV010000016">
    <property type="protein sequence ID" value="MFD2201836.1"/>
    <property type="molecule type" value="Genomic_DNA"/>
</dbReference>
<proteinExistence type="predicted"/>
<dbReference type="Gene3D" id="3.40.50.720">
    <property type="entry name" value="NAD(P)-binding Rossmann-like Domain"/>
    <property type="match status" value="1"/>
</dbReference>
<keyword evidence="2" id="KW-1185">Reference proteome</keyword>
<dbReference type="PROSITE" id="PS00061">
    <property type="entry name" value="ADH_SHORT"/>
    <property type="match status" value="1"/>
</dbReference>
<sequence>MFNNFSLENKKILVTGASSGIGKETAINCARNGAEVIFLGRNEDRLKEAIKETGKNSGSFYWKGDLSEEEVLDRLCSKSFPLDGLVLNAGIVKTIPVSFIKSADLDMLFDVNVKSSILLVQKLLKAKKIKKGASIVFVSSISTQKATVGNSMYNATKGAINAFTKSLALELAPKQIRVNAILPGFVNTNLLGGDNDENEDLKKHVSNYPLGRFGEPKDIAFLIQYLLSDASSWMTGSLIPIDGGFSLK</sequence>
<dbReference type="Proteomes" id="UP001597414">
    <property type="component" value="Unassembled WGS sequence"/>
</dbReference>
<dbReference type="Pfam" id="PF13561">
    <property type="entry name" value="adh_short_C2"/>
    <property type="match status" value="1"/>
</dbReference>
<dbReference type="CDD" id="cd05233">
    <property type="entry name" value="SDR_c"/>
    <property type="match status" value="1"/>
</dbReference>
<comment type="caution">
    <text evidence="1">The sequence shown here is derived from an EMBL/GenBank/DDBJ whole genome shotgun (WGS) entry which is preliminary data.</text>
</comment>
<protein>
    <submittedName>
        <fullName evidence="1">SDR family NAD(P)-dependent oxidoreductase</fullName>
        <ecNumber evidence="1">1.1.1.-</ecNumber>
    </submittedName>
</protein>
<dbReference type="SUPFAM" id="SSF51735">
    <property type="entry name" value="NAD(P)-binding Rossmann-fold domains"/>
    <property type="match status" value="1"/>
</dbReference>